<name>A0A4Z2ER44_9TELE</name>
<dbReference type="AlphaFoldDB" id="A0A4Z2ER44"/>
<protein>
    <submittedName>
        <fullName evidence="1">Uncharacterized protein</fullName>
    </submittedName>
</protein>
<dbReference type="Proteomes" id="UP000314294">
    <property type="component" value="Unassembled WGS sequence"/>
</dbReference>
<gene>
    <name evidence="1" type="ORF">EYF80_058553</name>
</gene>
<dbReference type="EMBL" id="SRLO01003607">
    <property type="protein sequence ID" value="TNN31295.1"/>
    <property type="molecule type" value="Genomic_DNA"/>
</dbReference>
<evidence type="ECO:0000313" key="1">
    <source>
        <dbReference type="EMBL" id="TNN31295.1"/>
    </source>
</evidence>
<accession>A0A4Z2ER44</accession>
<organism evidence="1 2">
    <name type="scientific">Liparis tanakae</name>
    <name type="common">Tanaka's snailfish</name>
    <dbReference type="NCBI Taxonomy" id="230148"/>
    <lineage>
        <taxon>Eukaryota</taxon>
        <taxon>Metazoa</taxon>
        <taxon>Chordata</taxon>
        <taxon>Craniata</taxon>
        <taxon>Vertebrata</taxon>
        <taxon>Euteleostomi</taxon>
        <taxon>Actinopterygii</taxon>
        <taxon>Neopterygii</taxon>
        <taxon>Teleostei</taxon>
        <taxon>Neoteleostei</taxon>
        <taxon>Acanthomorphata</taxon>
        <taxon>Eupercaria</taxon>
        <taxon>Perciformes</taxon>
        <taxon>Cottioidei</taxon>
        <taxon>Cottales</taxon>
        <taxon>Liparidae</taxon>
        <taxon>Liparis</taxon>
    </lineage>
</organism>
<sequence>MYNVGRRIGSSSLLLYGGGRSYNRQELRRRNDDALHPLSISRRGVGLVSWAALEEISDDLALLSKTQVTGEGSAHHIHPVALLSSTSCFQVRGKVKALRMCSPDFTTRQAGGAALSSLP</sequence>
<evidence type="ECO:0000313" key="2">
    <source>
        <dbReference type="Proteomes" id="UP000314294"/>
    </source>
</evidence>
<keyword evidence="2" id="KW-1185">Reference proteome</keyword>
<proteinExistence type="predicted"/>
<comment type="caution">
    <text evidence="1">The sequence shown here is derived from an EMBL/GenBank/DDBJ whole genome shotgun (WGS) entry which is preliminary data.</text>
</comment>
<reference evidence="1 2" key="1">
    <citation type="submission" date="2019-03" db="EMBL/GenBank/DDBJ databases">
        <title>First draft genome of Liparis tanakae, snailfish: a comprehensive survey of snailfish specific genes.</title>
        <authorList>
            <person name="Kim W."/>
            <person name="Song I."/>
            <person name="Jeong J.-H."/>
            <person name="Kim D."/>
            <person name="Kim S."/>
            <person name="Ryu S."/>
            <person name="Song J.Y."/>
            <person name="Lee S.K."/>
        </authorList>
    </citation>
    <scope>NUCLEOTIDE SEQUENCE [LARGE SCALE GENOMIC DNA]</scope>
    <source>
        <tissue evidence="1">Muscle</tissue>
    </source>
</reference>